<feature type="domain" description="BIG2" evidence="1">
    <location>
        <begin position="1254"/>
        <end position="1329"/>
    </location>
</feature>
<dbReference type="Pfam" id="PF18962">
    <property type="entry name" value="Por_Secre_tail"/>
    <property type="match status" value="1"/>
</dbReference>
<feature type="domain" description="BIG2" evidence="1">
    <location>
        <begin position="214"/>
        <end position="284"/>
    </location>
</feature>
<dbReference type="NCBIfam" id="TIGR04183">
    <property type="entry name" value="Por_Secre_tail"/>
    <property type="match status" value="1"/>
</dbReference>
<feature type="domain" description="BIG2" evidence="1">
    <location>
        <begin position="463"/>
        <end position="532"/>
    </location>
</feature>
<sequence length="3436" mass="335541">MKMKFTSVYRNVSFAVFLSIFVIVLFMGGTKSIGQPTFNNGATQSFSVCENSGALDITSYLTINDLTSGSTETWTVVSSTSGTLGGFDYAGFSNGADMTPVGLFYTPPAGFSGTDVFKIRVSDGTITDETTITVTVAPSPVLPAIGGLSSVCAGSTIVLTSDSTGGAWSSSDNAVATIDAGTGTVTGVAAGSATLSYIFSNSCGIDTATLAVTVQESPAPITGINSIVAGQTITLNESVAGGMWSSSDAAIATVTATGVVTGLSFGNANISYSTGCGITAAFALSVLDTMALSDANDTTVCAGADATLSALISSGGSGGGGSGFYTDLHWEVSTDGGATFTTVADGGDYTYSGESLIVHTTTSLTGNSYRLYVDGGVSGNGLLTVNPIPDAGTISGANTVCTGAAITLAETVTGGVWTASNSSATVVGGVVTGVTEGVDTIIYTVTSLGCTATATYEVTINALPDAGSITGQDSVCIGASVMLSSTVIGGTWTTSDALIATVDAGGNITGLGAGSVTIVYTSTTPSCGTDTANHTVTVNPLPDAGAISGAANVCVGSVITLTNTVSGGDWTSSSLNATVDAAGVVTGVTAGSVTITYTANTFSCGANFSTHNVTIDALPDAGDLSGLDSVCVNASILLTSTVGGGAWTTTDASVATVDAGGNVTGVAASSVTIVYTSTTASCGTDTVNHTITVNPLPDAGTISGATGVCVGGTITLTNTVSGSDWTSSSPNATVDAFGVVTGVTAGSSTITYTANTFSCGSAFTTHNVTIDALPDAGALSGLDSVCVNASILLTSTVGGGAWTTTDASLATVDAGGNVTGVAAGSVTIVYTSTTATCGTDTVNHTITVSPLPDAGTITGATGVCVGSTINLVTTGSGGDWTSSSTDATVDAAGVVTGVSTGSAIISYAVTNSCGTAVDTQLVSVNVAPTGIVISTSATTLCGSTPGDVTFSGPAGAVVRYQEMLSDEVGATRIDTLTTTLDGAGNATVAITTTRPGLTGNITFLYTLLDATSGACSASYTAADNVTFATHYINGWLTNVSGSGVYTVPTDGAQHTFMCRGNTAVVHLATEPFATAIFKIHNAATGTDTYDTLVADVIGHCDEPTLPIFDTLIYTVVGISNGGCSAFEMTYGIDNFSLLPLPQAQITSRLIQNTLGTGVPIDAATSQVCDGTDKNIDLRFNVEELNVVEGTPTTPMLTYHINGGSDITVPMEFYPFTTTINTGTISGNTTIYFTQVADNAGCPTTLTDSINLFSIPAPVVTISGAAALCAGSTTTISADSSGGVWSSSNIAVAIIDATTGVVSAIAAGISVISYNYTGLCGSGSDTMLITVNALPDAGAITGLDSVCANATIALSTTGTGGVWSTTDAAVATVDGSGTVTGVGAGDATISYTATSASCGTMAATHLVTVNSLPDAGTLSGADTICSGTSTMIVSTVPGGAWTITGLSATIDASGNVTGNSAGDNIVVYISSTFSCGQDTSWHPIYVKAAPDAGTITGPSSMCVGSTATLSSDMPGGVYSSFNTSVVSSDAAGNLTALSADTVTILYTVNSPSCGSASAGHFITVTPLPDAGSITGSDSVCVNGSVLLATTTTGGTWSTSDATVATVDGAGNVTGLIAGSAMIVYTSTASCGTDTASHLIIVNPLPDAGAITGADSICFGDVTTLTNTTSGGTWSSADANVAVDATTGEVTAILSGTATITYTAATFSCGSATTTHTLVVKSLPDAGTISGLDSVCAGAVVTLSNTASGGVWTSDDNAIATVDITGAVSGVAAGTTTITYTSYVFGCTNARTVFGITVNAASDAGAISGADSICFGDATTLTNTVSGGTWSSTDVNVAVDAATGEVTGMISGTATITYTATTFSCGSATATHTLVVKTLPDAGTISGLDSICAGAVVTLSNTASGGVWSSNDNAIATVDATGNVSGVAAGTTTISYTSSIFGCTSATSTHDVTVNALPDAGTISGADSICFGDATTLTNTASGGTWSSADANVAVDAATGEVTGMLSGTATITYTANTFSCGSATATHTLVVKSLPDAGTISGLDSVCAGAVVTLSNTASGGVWSSNDNAIATVDATGNVSGVSAGTTTISYTSSIFGCSSATSTYDVTVNPLPDAGTISGAANVCFGLTTTLTNTASTGTWSSSDNAIATVDASGIVTSVATGTATISYTANTFSCGSLSATHTIIVDSLPDPGTITGFDTVAIGTDITLTATVGGGIWTSSDPAATVVGGVVTGVSVGNATISYTVTNSCGTTFATKDIVIDGCPLPDTGIISSVASSTCAGSTITLTTTVAGGNWITSDASVATVDVATGIVSGVAAGNVIVSYTTTNTCGSSIDTIMLAIDALPDAGTISGLDSVCAAASITLTNTVTGGTWSSADANVTVDAVTGAVTGVTAGTATITYTAATFSCASATATHTVTVNALPDAGAISGLDSVCAAASITLTNTVTGGTWSSADANVTVDAATGAITGVSAGTATITYTATTFSCGSATATHTVTVNALPDAGTISGLDSVCAAASITLTNTVTGGTWSSADANVTVDAVTGAITGISAGTATITYTAATFSCGNATATHSVTVNALPDAGTISGLDSVCAAASITLTNTVTGGTWSSADANVTVDAVTGAVTGVSAGTTTITYTAATFSCGSATATHSVTVNALPDAGTISGLDSVCAAASITLTNTVTGGTWSSADANVTVDALTGAVTGVSSGTATISYTAATFSCGSATATHAVTVNALPDAGTISGLDSVCAAASITLTNTVTGGTWSSADANVTVDAVTGAVTGVSAGTATITYTASTFSCGSATANHTVTVNALPDAGTISGLDSVCAAASITLTNTVTGGTWSSADANVTVDAVTGAVTGVSAGTATITYTATTFSCGSATATHSVTVNVLPDAGTISGLDSVCAAASITLTNTVTGGAWSSADANVTVDAVTGAVTGVSAGTATITYTATTFSCGSATATHSVTVNALPDAGTITGTDSVCVASAITLTNTVTGGAWSSSDNSVATIDAAGVVSGVAAGTVTITYTATTFSCGSATATHTVTVNALPGVPAITGITAVCEGVSTTLSNTTTGGVWSSTNTTVASVNASGVVTAGVAGSATILYTVTSISGCTTIQGTTFTVNPLPVLSPITGAIAVASLSSITLTDTAAGGIWTSSDPTRAVINATTGVVTGVAIGTTTITYTKTSGFGCTSFVTYNLIVAGSLTSTTILPFGSATLCHGNDVNLVTVTAGGVTDQTFQWYIDGIAIPGATNQSYITDTFGFFNVVITNLAGSHTVTGVTVVLPPTPVIHLTGANILYTGSFATYQWYLNGVAITGANTSIYNETAPGAYTVVVSDGNGCTDTADAYYIWPAGVQNAGGSGISVKLFPNPATSVIYIQSSVKVNIAVLTADGKKVIESNDATSIDINNLANGMYMIMVYDQDNMLLKVDRIMKVD</sequence>
<evidence type="ECO:0000313" key="3">
    <source>
        <dbReference type="Proteomes" id="UP000239872"/>
    </source>
</evidence>
<evidence type="ECO:0000313" key="2">
    <source>
        <dbReference type="EMBL" id="PQJ09949.1"/>
    </source>
</evidence>
<feature type="domain" description="BIG2" evidence="1">
    <location>
        <begin position="1721"/>
        <end position="1786"/>
    </location>
</feature>
<dbReference type="InterPro" id="IPR003343">
    <property type="entry name" value="Big_2"/>
</dbReference>
<name>A0A2S7SSP5_9BACT</name>
<accession>A0A2S7SSP5</accession>
<comment type="caution">
    <text evidence="2">The sequence shown here is derived from an EMBL/GenBank/DDBJ whole genome shotgun (WGS) entry which is preliminary data.</text>
</comment>
<evidence type="ECO:0000259" key="1">
    <source>
        <dbReference type="SMART" id="SM00635"/>
    </source>
</evidence>
<feature type="domain" description="BIG2" evidence="1">
    <location>
        <begin position="2033"/>
        <end position="2102"/>
    </location>
</feature>
<dbReference type="EMBL" id="PPSL01000004">
    <property type="protein sequence ID" value="PQJ09949.1"/>
    <property type="molecule type" value="Genomic_DNA"/>
</dbReference>
<dbReference type="Proteomes" id="UP000239872">
    <property type="component" value="Unassembled WGS sequence"/>
</dbReference>
<reference evidence="2 3" key="1">
    <citation type="submission" date="2018-01" db="EMBL/GenBank/DDBJ databases">
        <title>A novel member of the phylum Bacteroidetes isolated from glacier ice.</title>
        <authorList>
            <person name="Liu Q."/>
            <person name="Xin Y.-H."/>
        </authorList>
    </citation>
    <scope>NUCLEOTIDE SEQUENCE [LARGE SCALE GENOMIC DNA]</scope>
    <source>
        <strain evidence="2 3">RB1R16</strain>
    </source>
</reference>
<feature type="domain" description="BIG2" evidence="1">
    <location>
        <begin position="1877"/>
        <end position="1946"/>
    </location>
</feature>
<dbReference type="OrthoDB" id="9757947at2"/>
<dbReference type="SMART" id="SM00635">
    <property type="entry name" value="BID_2"/>
    <property type="match status" value="14"/>
</dbReference>
<dbReference type="SUPFAM" id="SSF49373">
    <property type="entry name" value="Invasin/intimin cell-adhesion fragments"/>
    <property type="match status" value="9"/>
</dbReference>
<protein>
    <recommendedName>
        <fullName evidence="1">BIG2 domain-containing protein</fullName>
    </recommendedName>
</protein>
<feature type="domain" description="BIG2" evidence="1">
    <location>
        <begin position="696"/>
        <end position="764"/>
    </location>
</feature>
<keyword evidence="3" id="KW-1185">Reference proteome</keyword>
<proteinExistence type="predicted"/>
<feature type="domain" description="BIG2" evidence="1">
    <location>
        <begin position="1566"/>
        <end position="1635"/>
    </location>
</feature>
<gene>
    <name evidence="2" type="ORF">CJD36_014710</name>
</gene>
<dbReference type="InterPro" id="IPR008964">
    <property type="entry name" value="Invasin/intimin_cell_adhesion"/>
</dbReference>
<dbReference type="RefSeq" id="WP_105039958.1">
    <property type="nucleotide sequence ID" value="NZ_PPSL01000004.1"/>
</dbReference>
<feature type="domain" description="BIG2" evidence="1">
    <location>
        <begin position="3122"/>
        <end position="3195"/>
    </location>
</feature>
<organism evidence="2 3">
    <name type="scientific">Flavipsychrobacter stenotrophus</name>
    <dbReference type="NCBI Taxonomy" id="2077091"/>
    <lineage>
        <taxon>Bacteria</taxon>
        <taxon>Pseudomonadati</taxon>
        <taxon>Bacteroidota</taxon>
        <taxon>Chitinophagia</taxon>
        <taxon>Chitinophagales</taxon>
        <taxon>Chitinophagaceae</taxon>
        <taxon>Flavipsychrobacter</taxon>
    </lineage>
</organism>
<dbReference type="Gene3D" id="2.60.40.1080">
    <property type="match status" value="13"/>
</dbReference>
<dbReference type="InterPro" id="IPR026444">
    <property type="entry name" value="Secre_tail"/>
</dbReference>
<feature type="domain" description="BIG2" evidence="1">
    <location>
        <begin position="2969"/>
        <end position="3038"/>
    </location>
</feature>
<feature type="domain" description="BIG2" evidence="1">
    <location>
        <begin position="2111"/>
        <end position="2180"/>
    </location>
</feature>
<feature type="domain" description="BIG2" evidence="1">
    <location>
        <begin position="3046"/>
        <end position="3116"/>
    </location>
</feature>
<feature type="domain" description="BIG2" evidence="1">
    <location>
        <begin position="773"/>
        <end position="842"/>
    </location>
</feature>
<feature type="domain" description="BIG2" evidence="1">
    <location>
        <begin position="130"/>
        <end position="209"/>
    </location>
</feature>
<dbReference type="Pfam" id="PF02368">
    <property type="entry name" value="Big_2"/>
    <property type="match status" value="6"/>
</dbReference>